<name>A0A5I6PSF6_SALET</name>
<reference evidence="2" key="1">
    <citation type="submission" date="2019-07" db="EMBL/GenBank/DDBJ databases">
        <authorList>
            <person name="Ashton P.M."/>
            <person name="Dallman T."/>
            <person name="Nair S."/>
            <person name="De Pinna E."/>
            <person name="Peters T."/>
            <person name="Grant K."/>
        </authorList>
    </citation>
    <scope>NUCLEOTIDE SEQUENCE</scope>
    <source>
        <strain evidence="2">773673</strain>
    </source>
</reference>
<dbReference type="InterPro" id="IPR045725">
    <property type="entry name" value="DUF6079_N"/>
</dbReference>
<accession>A0A5I6PSF6</accession>
<evidence type="ECO:0000313" key="2">
    <source>
        <dbReference type="EMBL" id="ECH0894531.1"/>
    </source>
</evidence>
<dbReference type="Gene3D" id="3.40.50.300">
    <property type="entry name" value="P-loop containing nucleotide triphosphate hydrolases"/>
    <property type="match status" value="1"/>
</dbReference>
<keyword evidence="2" id="KW-0067">ATP-binding</keyword>
<keyword evidence="2" id="KW-0547">Nucleotide-binding</keyword>
<comment type="caution">
    <text evidence="2">The sequence shown here is derived from an EMBL/GenBank/DDBJ whole genome shotgun (WGS) entry which is preliminary data.</text>
</comment>
<evidence type="ECO:0000259" key="1">
    <source>
        <dbReference type="Pfam" id="PF19557"/>
    </source>
</evidence>
<dbReference type="AlphaFoldDB" id="A0A5I6PSF6"/>
<protein>
    <submittedName>
        <fullName evidence="2">ATP-binding protein</fullName>
    </submittedName>
</protein>
<gene>
    <name evidence="2" type="ORF">FPD99_11085</name>
</gene>
<feature type="domain" description="DUF6079" evidence="1">
    <location>
        <begin position="51"/>
        <end position="212"/>
    </location>
</feature>
<dbReference type="EMBL" id="AAIQMM010000006">
    <property type="protein sequence ID" value="ECH0894531.1"/>
    <property type="molecule type" value="Genomic_DNA"/>
</dbReference>
<proteinExistence type="predicted"/>
<dbReference type="GO" id="GO:0005524">
    <property type="term" value="F:ATP binding"/>
    <property type="evidence" value="ECO:0007669"/>
    <property type="project" value="UniProtKB-KW"/>
</dbReference>
<dbReference type="InterPro" id="IPR027417">
    <property type="entry name" value="P-loop_NTPase"/>
</dbReference>
<sequence>MLMDKVKITQQYQRSVRIDTDMGRLDSLDGYICNKSAQSVFNNFCTQIINSEQRAFTLTGPYGSGKSSLAITLLSTLHPNKEIRKKAYTRLDKSISPLFKKAFPITNGWNILPITGKRTNIVQEIDNSLDKQTKSNNKKEIKPTGAELIDRLKALSNSSTYDGLIIVIDEMGKFLEYSAQEENDIHFYQDLAEAASRSNGKLIVIGILHQAFRQYSSKLGHEIQNEWAKVQGRYADIPLISSSDETIELLSKAISISEESKNNINVNAAHIVADEVRKRRPSISTQLVDSLIKCWPLHPTMAIILGPASRRHFGQNERSIFGFLSSPEPHAFHDFLKSTKHSEDQTYTPEHYWNFLRTNLEPAILSSPDGHRWAQSVEAVERVEAGSDKLKVSLIKNIALLDFFRNSTGLPASNEVIKSIYQGNINYDLEKLLSELKKSNIIVYRKHLESWAVFEGSDFDIDEEIKNELNNISSLDFELLSKAAGIRPVVAKKHYYQTGSLRWMDISLCSSEVFKGKLKNLPPITSDKFGELFVIFPEKGMTNAQLKIEIKKSSNIIPENIIPGVPIKTDKIVENGCELMALYRILESNHEIISDSVARREIYARITVLKNIIEELLREALRYSEWLVNGSWVNIDNYSSIVSTFADKIFNDAPCLKSELINRNSLSPNAVKARKDLLYKMLYAENQENLGLSGWPAERGLHETLLVIPKIHKSTNGEFGFTIPKLNDDVAVLTPLFKFTDKLFADENKLVSVQQLFSLWGKPPFGVKNGVHPVLFLVYILAKKDTMALYKDNYFISKITDSEIDELLQDSSRFHMKKIIIDENKNNLLSKIREILIQLNIPSTGEEPLEIARSLVGMVYALPEWSKRTSTLSEDSKKMRDLLLRASDPHKLLFVDLPFTFLSKNERELLEKIECSIKELVHSYDSLLENIRNKMLIALDAINSDYTEIKERANTVSGISGDFRFDAFSTRLKELDETNESIESILSLAANKPTRLWSDNDIDIALIEIAAWSKKFKRIEILSSIKNRKPTREAFAFIFDDQENGTVQAEYDIKSSDIKIVENISQKILSQIHNNELSKSILLAALAKVSIAIVNGKDD</sequence>
<dbReference type="SUPFAM" id="SSF52540">
    <property type="entry name" value="P-loop containing nucleoside triphosphate hydrolases"/>
    <property type="match status" value="1"/>
</dbReference>
<organism evidence="2">
    <name type="scientific">Salmonella enterica subsp. enterica serovar Glostrup</name>
    <dbReference type="NCBI Taxonomy" id="1151180"/>
    <lineage>
        <taxon>Bacteria</taxon>
        <taxon>Pseudomonadati</taxon>
        <taxon>Pseudomonadota</taxon>
        <taxon>Gammaproteobacteria</taxon>
        <taxon>Enterobacterales</taxon>
        <taxon>Enterobacteriaceae</taxon>
        <taxon>Salmonella</taxon>
    </lineage>
</organism>
<dbReference type="Pfam" id="PF19557">
    <property type="entry name" value="DUF6079_1st"/>
    <property type="match status" value="1"/>
</dbReference>